<dbReference type="EMBL" id="AFZX01000010">
    <property type="protein sequence ID" value="EHL08991.1"/>
    <property type="molecule type" value="Genomic_DNA"/>
</dbReference>
<sequence>MYPDCHKPISKGDKVNCGTCRRWDVGKQECKDTAEQYAEWDREHGWIERLMRENRGVYLE</sequence>
<dbReference type="Proteomes" id="UP000004416">
    <property type="component" value="Unassembled WGS sequence"/>
</dbReference>
<evidence type="ECO:0000313" key="2">
    <source>
        <dbReference type="Proteomes" id="UP000004416"/>
    </source>
</evidence>
<dbReference type="HOGENOM" id="CLU_203782_0_0_9"/>
<dbReference type="AlphaFoldDB" id="G9XHI9"/>
<comment type="caution">
    <text evidence="1">The sequence shown here is derived from an EMBL/GenBank/DDBJ whole genome shotgun (WGS) entry which is preliminary data.</text>
</comment>
<dbReference type="RefSeq" id="WP_005808534.1">
    <property type="nucleotide sequence ID" value="NZ_JH414441.1"/>
</dbReference>
<gene>
    <name evidence="1" type="ORF">HMPREF0322_00414</name>
</gene>
<evidence type="ECO:0000313" key="1">
    <source>
        <dbReference type="EMBL" id="EHL08991.1"/>
    </source>
</evidence>
<name>G9XHI9_DESHA</name>
<protein>
    <submittedName>
        <fullName evidence="1">Uncharacterized protein</fullName>
    </submittedName>
</protein>
<proteinExistence type="predicted"/>
<accession>G9XHI9</accession>
<reference evidence="1 2" key="1">
    <citation type="submission" date="2011-08" db="EMBL/GenBank/DDBJ databases">
        <authorList>
            <person name="Weinstock G."/>
            <person name="Sodergren E."/>
            <person name="Clifton S."/>
            <person name="Fulton L."/>
            <person name="Fulton B."/>
            <person name="Courtney L."/>
            <person name="Fronick C."/>
            <person name="Harrison M."/>
            <person name="Strong C."/>
            <person name="Farmer C."/>
            <person name="Delahaunty K."/>
            <person name="Markovic C."/>
            <person name="Hall O."/>
            <person name="Minx P."/>
            <person name="Tomlinson C."/>
            <person name="Mitreva M."/>
            <person name="Hou S."/>
            <person name="Chen J."/>
            <person name="Wollam A."/>
            <person name="Pepin K.H."/>
            <person name="Johnson M."/>
            <person name="Bhonagiri V."/>
            <person name="Zhang X."/>
            <person name="Suruliraj S."/>
            <person name="Warren W."/>
            <person name="Chinwalla A."/>
            <person name="Mardis E.R."/>
            <person name="Wilson R.K."/>
        </authorList>
    </citation>
    <scope>NUCLEOTIDE SEQUENCE [LARGE SCALE GENOMIC DNA]</scope>
    <source>
        <strain evidence="1 2">DP7</strain>
    </source>
</reference>
<organism evidence="1 2">
    <name type="scientific">Desulfitobacterium hafniense DP7</name>
    <dbReference type="NCBI Taxonomy" id="537010"/>
    <lineage>
        <taxon>Bacteria</taxon>
        <taxon>Bacillati</taxon>
        <taxon>Bacillota</taxon>
        <taxon>Clostridia</taxon>
        <taxon>Eubacteriales</taxon>
        <taxon>Desulfitobacteriaceae</taxon>
        <taxon>Desulfitobacterium</taxon>
    </lineage>
</organism>